<reference evidence="4" key="1">
    <citation type="submission" date="2018-05" db="EMBL/GenBank/DDBJ databases">
        <authorList>
            <person name="Lanie J.A."/>
            <person name="Ng W.-L."/>
            <person name="Kazmierczak K.M."/>
            <person name="Andrzejewski T.M."/>
            <person name="Davidsen T.M."/>
            <person name="Wayne K.J."/>
            <person name="Tettelin H."/>
            <person name="Glass J.I."/>
            <person name="Rusch D."/>
            <person name="Podicherti R."/>
            <person name="Tsui H.-C.T."/>
            <person name="Winkler M.E."/>
        </authorList>
    </citation>
    <scope>NUCLEOTIDE SEQUENCE</scope>
</reference>
<dbReference type="Pfam" id="PF00364">
    <property type="entry name" value="Biotin_lipoyl"/>
    <property type="match status" value="1"/>
</dbReference>
<evidence type="ECO:0000259" key="3">
    <source>
        <dbReference type="Pfam" id="PF00364"/>
    </source>
</evidence>
<keyword evidence="1" id="KW-0450">Lipoyl</keyword>
<feature type="non-terminal residue" evidence="4">
    <location>
        <position position="1"/>
    </location>
</feature>
<dbReference type="EMBL" id="UINC01199010">
    <property type="protein sequence ID" value="SVE17237.1"/>
    <property type="molecule type" value="Genomic_DNA"/>
</dbReference>
<feature type="non-terminal residue" evidence="4">
    <location>
        <position position="92"/>
    </location>
</feature>
<evidence type="ECO:0000256" key="2">
    <source>
        <dbReference type="SAM" id="MobiDB-lite"/>
    </source>
</evidence>
<dbReference type="SUPFAM" id="SSF51230">
    <property type="entry name" value="Single hybrid motif"/>
    <property type="match status" value="1"/>
</dbReference>
<dbReference type="InterPro" id="IPR011053">
    <property type="entry name" value="Single_hybrid_motif"/>
</dbReference>
<dbReference type="InterPro" id="IPR000089">
    <property type="entry name" value="Biotin_lipoyl"/>
</dbReference>
<evidence type="ECO:0000256" key="1">
    <source>
        <dbReference type="ARBA" id="ARBA00022823"/>
    </source>
</evidence>
<dbReference type="Gene3D" id="2.40.50.100">
    <property type="match status" value="1"/>
</dbReference>
<accession>A0A383BAU0</accession>
<evidence type="ECO:0000313" key="4">
    <source>
        <dbReference type="EMBL" id="SVE17237.1"/>
    </source>
</evidence>
<dbReference type="PROSITE" id="PS00189">
    <property type="entry name" value="LIPOYL"/>
    <property type="match status" value="1"/>
</dbReference>
<name>A0A383BAU0_9ZZZZ</name>
<sequence length="92" mass="10180">VVNDDYVTIVKWYVNNGQKVIIDDLLFEFETSKTIVEVRAEASGFVNITEKIGAEVKIGQEVGRLHEQAREVSGEKVSSKAGELSSVENIPE</sequence>
<dbReference type="AlphaFoldDB" id="A0A383BAU0"/>
<proteinExistence type="predicted"/>
<dbReference type="InterPro" id="IPR003016">
    <property type="entry name" value="2-oxoA_DH_lipoyl-BS"/>
</dbReference>
<feature type="region of interest" description="Disordered" evidence="2">
    <location>
        <begin position="73"/>
        <end position="92"/>
    </location>
</feature>
<protein>
    <recommendedName>
        <fullName evidence="3">Lipoyl-binding domain-containing protein</fullName>
    </recommendedName>
</protein>
<gene>
    <name evidence="4" type="ORF">METZ01_LOCUS470091</name>
</gene>
<feature type="domain" description="Lipoyl-binding" evidence="3">
    <location>
        <begin position="8"/>
        <end position="63"/>
    </location>
</feature>
<organism evidence="4">
    <name type="scientific">marine metagenome</name>
    <dbReference type="NCBI Taxonomy" id="408172"/>
    <lineage>
        <taxon>unclassified sequences</taxon>
        <taxon>metagenomes</taxon>
        <taxon>ecological metagenomes</taxon>
    </lineage>
</organism>